<evidence type="ECO:0000313" key="2">
    <source>
        <dbReference type="EMBL" id="HIU46638.1"/>
    </source>
</evidence>
<proteinExistence type="predicted"/>
<evidence type="ECO:0008006" key="4">
    <source>
        <dbReference type="Google" id="ProtNLM"/>
    </source>
</evidence>
<gene>
    <name evidence="2" type="ORF">IAC59_05220</name>
</gene>
<dbReference type="SUPFAM" id="SSF57938">
    <property type="entry name" value="DnaJ/Hsp40 cysteine-rich domain"/>
    <property type="match status" value="1"/>
</dbReference>
<feature type="signal peptide" evidence="1">
    <location>
        <begin position="1"/>
        <end position="24"/>
    </location>
</feature>
<evidence type="ECO:0000256" key="1">
    <source>
        <dbReference type="SAM" id="SignalP"/>
    </source>
</evidence>
<sequence>MMYRKIIAALICLALCLCASASLAGPDYQWTADDYIWSFQSKRVNGIPIGDALEYVYSDASWQAGVANDGSGDVLGVFQGYAGRQSVMLMVRFTSYFSFTIERGELDGAQMDDPSQCIVNALQTYLDDHICPACAGLGYVDTCLNCAGSGYAYGKTCLACGGSGMYDCNNCSGYGAITTDYTRSCPFCDGTGSGGVCATCGGSGYEMVSGMLMMCTSCMGSGEQTCSYCSSGGMIKLGYLTGS</sequence>
<dbReference type="InterPro" id="IPR036410">
    <property type="entry name" value="HSP_DnaJ_Cys-rich_dom_sf"/>
</dbReference>
<feature type="chain" id="PRO_5039688611" description="CR-type domain-containing protein" evidence="1">
    <location>
        <begin position="25"/>
        <end position="243"/>
    </location>
</feature>
<keyword evidence="1" id="KW-0732">Signal</keyword>
<dbReference type="AlphaFoldDB" id="A0A9D1LRB9"/>
<name>A0A9D1LRB9_9FIRM</name>
<dbReference type="Proteomes" id="UP000824123">
    <property type="component" value="Unassembled WGS sequence"/>
</dbReference>
<dbReference type="EMBL" id="DVNK01000034">
    <property type="protein sequence ID" value="HIU46638.1"/>
    <property type="molecule type" value="Genomic_DNA"/>
</dbReference>
<comment type="caution">
    <text evidence="2">The sequence shown here is derived from an EMBL/GenBank/DDBJ whole genome shotgun (WGS) entry which is preliminary data.</text>
</comment>
<reference evidence="2" key="2">
    <citation type="journal article" date="2021" name="PeerJ">
        <title>Extensive microbial diversity within the chicken gut microbiome revealed by metagenomics and culture.</title>
        <authorList>
            <person name="Gilroy R."/>
            <person name="Ravi A."/>
            <person name="Getino M."/>
            <person name="Pursley I."/>
            <person name="Horton D.L."/>
            <person name="Alikhan N.F."/>
            <person name="Baker D."/>
            <person name="Gharbi K."/>
            <person name="Hall N."/>
            <person name="Watson M."/>
            <person name="Adriaenssens E.M."/>
            <person name="Foster-Nyarko E."/>
            <person name="Jarju S."/>
            <person name="Secka A."/>
            <person name="Antonio M."/>
            <person name="Oren A."/>
            <person name="Chaudhuri R.R."/>
            <person name="La Ragione R."/>
            <person name="Hildebrand F."/>
            <person name="Pallen M.J."/>
        </authorList>
    </citation>
    <scope>NUCLEOTIDE SEQUENCE</scope>
    <source>
        <strain evidence="2">ChiSxjej2B14-8506</strain>
    </source>
</reference>
<organism evidence="2 3">
    <name type="scientific">Candidatus Fimadaptatus faecigallinarum</name>
    <dbReference type="NCBI Taxonomy" id="2840814"/>
    <lineage>
        <taxon>Bacteria</taxon>
        <taxon>Bacillati</taxon>
        <taxon>Bacillota</taxon>
        <taxon>Clostridia</taxon>
        <taxon>Eubacteriales</taxon>
        <taxon>Candidatus Fimadaptatus</taxon>
    </lineage>
</organism>
<reference evidence="2" key="1">
    <citation type="submission" date="2020-10" db="EMBL/GenBank/DDBJ databases">
        <authorList>
            <person name="Gilroy R."/>
        </authorList>
    </citation>
    <scope>NUCLEOTIDE SEQUENCE</scope>
    <source>
        <strain evidence="2">ChiSxjej2B14-8506</strain>
    </source>
</reference>
<protein>
    <recommendedName>
        <fullName evidence="4">CR-type domain-containing protein</fullName>
    </recommendedName>
</protein>
<evidence type="ECO:0000313" key="3">
    <source>
        <dbReference type="Proteomes" id="UP000824123"/>
    </source>
</evidence>
<accession>A0A9D1LRB9</accession>